<evidence type="ECO:0000256" key="2">
    <source>
        <dbReference type="ARBA" id="ARBA00023315"/>
    </source>
</evidence>
<feature type="non-terminal residue" evidence="4">
    <location>
        <position position="1"/>
    </location>
</feature>
<protein>
    <recommendedName>
        <fullName evidence="3">N-acetyltransferase domain-containing protein</fullName>
    </recommendedName>
</protein>
<dbReference type="AlphaFoldDB" id="O24837"/>
<accession>O24837</accession>
<dbReference type="InterPro" id="IPR000182">
    <property type="entry name" value="GNAT_dom"/>
</dbReference>
<dbReference type="PANTHER" id="PTHR10545:SF42">
    <property type="entry name" value="ACETYLTRANSFERASE"/>
    <property type="match status" value="1"/>
</dbReference>
<dbReference type="PANTHER" id="PTHR10545">
    <property type="entry name" value="DIAMINE N-ACETYLTRANSFERASE"/>
    <property type="match status" value="1"/>
</dbReference>
<dbReference type="GO" id="GO:0008080">
    <property type="term" value="F:N-acetyltransferase activity"/>
    <property type="evidence" value="ECO:0007669"/>
    <property type="project" value="TreeGrafter"/>
</dbReference>
<dbReference type="EMBL" id="AF009672">
    <property type="protein sequence ID" value="AAC27103.1"/>
    <property type="molecule type" value="Genomic_DNA"/>
</dbReference>
<name>O24837_ACIAD</name>
<proteinExistence type="predicted"/>
<dbReference type="Gene3D" id="3.40.630.30">
    <property type="match status" value="1"/>
</dbReference>
<sequence>GDQSVNTALLQVVPVTQEDYSQWYTYWLGYQNFYKVILTEEITQTTWQRFFDDSEPVFCAVAKKGEQVLGFVHYVFTARPGHRTIIVILEDLYVSPDCRGQHIGKSLIEYVQQQAKTQHATRLYWHTQENNLTAQKLYNWVAEKSEMIQYRMPIH</sequence>
<feature type="domain" description="N-acetyltransferase" evidence="3">
    <location>
        <begin position="10"/>
        <end position="155"/>
    </location>
</feature>
<organism evidence="4">
    <name type="scientific">Acinetobacter baylyi (strain ATCC 33305 / BD413 / ADP1)</name>
    <dbReference type="NCBI Taxonomy" id="62977"/>
    <lineage>
        <taxon>Bacteria</taxon>
        <taxon>Pseudomonadati</taxon>
        <taxon>Pseudomonadota</taxon>
        <taxon>Gammaproteobacteria</taxon>
        <taxon>Moraxellales</taxon>
        <taxon>Moraxellaceae</taxon>
        <taxon>Acinetobacter</taxon>
    </lineage>
</organism>
<dbReference type="InterPro" id="IPR016181">
    <property type="entry name" value="Acyl_CoA_acyltransferase"/>
</dbReference>
<evidence type="ECO:0000259" key="3">
    <source>
        <dbReference type="PROSITE" id="PS51186"/>
    </source>
</evidence>
<evidence type="ECO:0000313" key="4">
    <source>
        <dbReference type="EMBL" id="AAC27103.1"/>
    </source>
</evidence>
<keyword evidence="2" id="KW-0012">Acyltransferase</keyword>
<dbReference type="InterPro" id="IPR051016">
    <property type="entry name" value="Diverse_Substrate_AcTransf"/>
</dbReference>
<keyword evidence="1" id="KW-0808">Transferase</keyword>
<reference evidence="4" key="1">
    <citation type="journal article" date="1999" name="J. Bacteriol.">
        <title>Genetic analysis of a chromosomal region containing vanA and vanB, genes required for conversion of either ferulate or vanillate to protocatechuate in Acinetobacter.</title>
        <authorList>
            <person name="Segura A."/>
            <person name="Bunz P.V."/>
            <person name="D'Argenio D.A."/>
            <person name="Ornston L.N."/>
        </authorList>
    </citation>
    <scope>NUCLEOTIDE SEQUENCE</scope>
    <source>
        <strain evidence="4">ADP1</strain>
    </source>
</reference>
<dbReference type="PROSITE" id="PS51186">
    <property type="entry name" value="GNAT"/>
    <property type="match status" value="1"/>
</dbReference>
<evidence type="ECO:0000256" key="1">
    <source>
        <dbReference type="ARBA" id="ARBA00022679"/>
    </source>
</evidence>
<dbReference type="CDD" id="cd04301">
    <property type="entry name" value="NAT_SF"/>
    <property type="match status" value="1"/>
</dbReference>
<dbReference type="SUPFAM" id="SSF55729">
    <property type="entry name" value="Acyl-CoA N-acyltransferases (Nat)"/>
    <property type="match status" value="1"/>
</dbReference>
<dbReference type="Pfam" id="PF00583">
    <property type="entry name" value="Acetyltransf_1"/>
    <property type="match status" value="1"/>
</dbReference>